<feature type="compositionally biased region" description="Low complexity" evidence="12">
    <location>
        <begin position="336"/>
        <end position="346"/>
    </location>
</feature>
<reference evidence="13 14" key="1">
    <citation type="journal article" date="2012" name="Sci. Rep.">
        <title>Genomic perspectives on the evolution of fungal entomopathogenicity in Beauveria bassiana.</title>
        <authorList>
            <person name="Xiao G."/>
            <person name="Ying S.H."/>
            <person name="Zheng P."/>
            <person name="Wang Z.L."/>
            <person name="Zhang S."/>
            <person name="Xie X.Q."/>
            <person name="Shang Y."/>
            <person name="St Leger R.J."/>
            <person name="Zhao G.P."/>
            <person name="Wang C."/>
            <person name="Feng M.G."/>
        </authorList>
    </citation>
    <scope>NUCLEOTIDE SEQUENCE [LARGE SCALE GENOMIC DNA]</scope>
    <source>
        <strain evidence="13 14">ARSEF 2860</strain>
    </source>
</reference>
<dbReference type="PANTHER" id="PTHR11024:SF3">
    <property type="entry name" value="NUCLEOPORIN SEH1"/>
    <property type="match status" value="1"/>
</dbReference>
<evidence type="ECO:0000313" key="13">
    <source>
        <dbReference type="EMBL" id="EJP61648.1"/>
    </source>
</evidence>
<sequence>MLGRDPVGPPTCCAMASSTPQPPPPVDEKSQYAHQPSQPFELNLQHGHKDLVQAITFNTYGDRCATGSVDGKIRVFNRHKDGTWRICDTWTAHGGEVLELQWLPATVYPNVLASLGTEGWFRLWAEDPSATPGRRFCAGRTSSGRPIFDTRSSSSRGGGSSSSSSSNNSTYRSFSMTHNDETKHTHLALLTTEGRLTVWETEQPEALNEYTSMDEFLVIPQRPQRGQETAFKVVFDPNPEPCYAALRAGVPTDALGLAVAAMDVVRIYRSREVVAASYGLDTPKKEFYLAAEVTGHRGLVRDIAWAPGNIRGYDMIATACQDGYARVFRVDTPLDSSSSTSSSTSTPNGHGSWAASTLITPEKSLQQHRAAVASLGSASPSTKDDDGGSGISSAHPHPHPHPHPHHHHHHHPSSLSASLASKAASGSSSGAGAGGGGGGADSRLRTIQPGQPGAVTHTAREISRLDNSRTPVWRVGFDDDGQILGTTGDDGKLLCYRQTPDGSWAKSSEMMMMKTRMAAP</sequence>
<keyword evidence="8" id="KW-0811">Translocation</keyword>
<organism evidence="13 14">
    <name type="scientific">Beauveria bassiana (strain ARSEF 2860)</name>
    <name type="common">White muscardine disease fungus</name>
    <name type="synonym">Tritirachium shiotae</name>
    <dbReference type="NCBI Taxonomy" id="655819"/>
    <lineage>
        <taxon>Eukaryota</taxon>
        <taxon>Fungi</taxon>
        <taxon>Dikarya</taxon>
        <taxon>Ascomycota</taxon>
        <taxon>Pezizomycotina</taxon>
        <taxon>Sordariomycetes</taxon>
        <taxon>Hypocreomycetidae</taxon>
        <taxon>Hypocreales</taxon>
        <taxon>Cordycipitaceae</taxon>
        <taxon>Beauveria</taxon>
    </lineage>
</organism>
<dbReference type="GO" id="GO:0015031">
    <property type="term" value="P:protein transport"/>
    <property type="evidence" value="ECO:0007669"/>
    <property type="project" value="UniProtKB-KW"/>
</dbReference>
<evidence type="ECO:0000256" key="7">
    <source>
        <dbReference type="ARBA" id="ARBA00022927"/>
    </source>
</evidence>
<dbReference type="GeneID" id="19892432"/>
<evidence type="ECO:0000256" key="12">
    <source>
        <dbReference type="SAM" id="MobiDB-lite"/>
    </source>
</evidence>
<dbReference type="RefSeq" id="XP_008602739.1">
    <property type="nucleotide sequence ID" value="XM_008604517.1"/>
</dbReference>
<evidence type="ECO:0000256" key="2">
    <source>
        <dbReference type="ARBA" id="ARBA00010102"/>
    </source>
</evidence>
<feature type="repeat" description="WD" evidence="11">
    <location>
        <begin position="45"/>
        <end position="77"/>
    </location>
</feature>
<dbReference type="AlphaFoldDB" id="J5J4R7"/>
<feature type="region of interest" description="Disordered" evidence="12">
    <location>
        <begin position="1"/>
        <end position="32"/>
    </location>
</feature>
<feature type="region of interest" description="Disordered" evidence="12">
    <location>
        <begin position="134"/>
        <end position="175"/>
    </location>
</feature>
<feature type="compositionally biased region" description="Basic residues" evidence="12">
    <location>
        <begin position="396"/>
        <end position="412"/>
    </location>
</feature>
<name>J5J4R7_BEAB2</name>
<dbReference type="InterPro" id="IPR001680">
    <property type="entry name" value="WD40_rpt"/>
</dbReference>
<dbReference type="InterPro" id="IPR015943">
    <property type="entry name" value="WD40/YVTN_repeat-like_dom_sf"/>
</dbReference>
<feature type="compositionally biased region" description="Low complexity" evidence="12">
    <location>
        <begin position="413"/>
        <end position="428"/>
    </location>
</feature>
<feature type="region of interest" description="Disordered" evidence="12">
    <location>
        <begin position="333"/>
        <end position="354"/>
    </location>
</feature>
<dbReference type="GO" id="GO:0035859">
    <property type="term" value="C:Seh1-associated complex"/>
    <property type="evidence" value="ECO:0007669"/>
    <property type="project" value="TreeGrafter"/>
</dbReference>
<gene>
    <name evidence="13" type="ORF">BBA_09420</name>
</gene>
<proteinExistence type="inferred from homology"/>
<dbReference type="OrthoDB" id="5566198at2759"/>
<keyword evidence="9" id="KW-0906">Nuclear pore complex</keyword>
<evidence type="ECO:0000256" key="3">
    <source>
        <dbReference type="ARBA" id="ARBA00022448"/>
    </source>
</evidence>
<dbReference type="GO" id="GO:0031080">
    <property type="term" value="C:nuclear pore outer ring"/>
    <property type="evidence" value="ECO:0007669"/>
    <property type="project" value="TreeGrafter"/>
</dbReference>
<keyword evidence="7" id="KW-0653">Protein transport</keyword>
<accession>J5J4R7</accession>
<dbReference type="InterPro" id="IPR036322">
    <property type="entry name" value="WD40_repeat_dom_sf"/>
</dbReference>
<dbReference type="Gene3D" id="2.130.10.10">
    <property type="entry name" value="YVTN repeat-like/Quinoprotein amine dehydrogenase"/>
    <property type="match status" value="1"/>
</dbReference>
<keyword evidence="4 11" id="KW-0853">WD repeat</keyword>
<feature type="region of interest" description="Disordered" evidence="12">
    <location>
        <begin position="366"/>
        <end position="460"/>
    </location>
</feature>
<keyword evidence="3" id="KW-0813">Transport</keyword>
<protein>
    <submittedName>
        <fullName evidence="13">WD domain-containing protein</fullName>
    </submittedName>
</protein>
<dbReference type="GO" id="GO:1904263">
    <property type="term" value="P:positive regulation of TORC1 signaling"/>
    <property type="evidence" value="ECO:0007669"/>
    <property type="project" value="TreeGrafter"/>
</dbReference>
<comment type="subcellular location">
    <subcellularLocation>
        <location evidence="1">Nucleus</location>
        <location evidence="1">Nuclear pore complex</location>
    </subcellularLocation>
</comment>
<keyword evidence="6" id="KW-0509">mRNA transport</keyword>
<evidence type="ECO:0000313" key="14">
    <source>
        <dbReference type="Proteomes" id="UP000002762"/>
    </source>
</evidence>
<dbReference type="HOGENOM" id="CLU_032441_5_0_1"/>
<dbReference type="PROSITE" id="PS50082">
    <property type="entry name" value="WD_REPEATS_2"/>
    <property type="match status" value="1"/>
</dbReference>
<keyword evidence="14" id="KW-1185">Reference proteome</keyword>
<dbReference type="EMBL" id="JH725202">
    <property type="protein sequence ID" value="EJP61648.1"/>
    <property type="molecule type" value="Genomic_DNA"/>
</dbReference>
<dbReference type="InParanoid" id="J5J4R7"/>
<dbReference type="FunCoup" id="J5J4R7">
    <property type="interactions" value="1135"/>
</dbReference>
<dbReference type="Proteomes" id="UP000002762">
    <property type="component" value="Unassembled WGS sequence"/>
</dbReference>
<dbReference type="SUPFAM" id="SSF50978">
    <property type="entry name" value="WD40 repeat-like"/>
    <property type="match status" value="1"/>
</dbReference>
<comment type="similarity">
    <text evidence="2">Belongs to the WD repeat SEC13 family.</text>
</comment>
<evidence type="ECO:0000256" key="8">
    <source>
        <dbReference type="ARBA" id="ARBA00023010"/>
    </source>
</evidence>
<dbReference type="Pfam" id="PF00400">
    <property type="entry name" value="WD40"/>
    <property type="match status" value="2"/>
</dbReference>
<keyword evidence="10" id="KW-0539">Nucleus</keyword>
<evidence type="ECO:0000256" key="11">
    <source>
        <dbReference type="PROSITE-ProRule" id="PRU00221"/>
    </source>
</evidence>
<dbReference type="GO" id="GO:0005198">
    <property type="term" value="F:structural molecule activity"/>
    <property type="evidence" value="ECO:0007669"/>
    <property type="project" value="InterPro"/>
</dbReference>
<evidence type="ECO:0000256" key="6">
    <source>
        <dbReference type="ARBA" id="ARBA00022816"/>
    </source>
</evidence>
<dbReference type="SMART" id="SM00320">
    <property type="entry name" value="WD40"/>
    <property type="match status" value="4"/>
</dbReference>
<keyword evidence="5" id="KW-0677">Repeat</keyword>
<dbReference type="STRING" id="655819.J5J4R7"/>
<dbReference type="InterPro" id="IPR037363">
    <property type="entry name" value="Sec13/Seh1_fam"/>
</dbReference>
<evidence type="ECO:0000256" key="10">
    <source>
        <dbReference type="ARBA" id="ARBA00023242"/>
    </source>
</evidence>
<evidence type="ECO:0000256" key="9">
    <source>
        <dbReference type="ARBA" id="ARBA00023132"/>
    </source>
</evidence>
<dbReference type="PANTHER" id="PTHR11024">
    <property type="entry name" value="NUCLEAR PORE COMPLEX PROTEIN SEC13 / SEH1 FAMILY MEMBER"/>
    <property type="match status" value="1"/>
</dbReference>
<dbReference type="GO" id="GO:0051028">
    <property type="term" value="P:mRNA transport"/>
    <property type="evidence" value="ECO:0007669"/>
    <property type="project" value="UniProtKB-KW"/>
</dbReference>
<evidence type="ECO:0000256" key="5">
    <source>
        <dbReference type="ARBA" id="ARBA00022737"/>
    </source>
</evidence>
<dbReference type="GO" id="GO:0034198">
    <property type="term" value="P:cellular response to amino acid starvation"/>
    <property type="evidence" value="ECO:0007669"/>
    <property type="project" value="TreeGrafter"/>
</dbReference>
<evidence type="ECO:0000256" key="1">
    <source>
        <dbReference type="ARBA" id="ARBA00004567"/>
    </source>
</evidence>
<feature type="compositionally biased region" description="Low complexity" evidence="12">
    <location>
        <begin position="151"/>
        <end position="169"/>
    </location>
</feature>
<evidence type="ECO:0000256" key="4">
    <source>
        <dbReference type="ARBA" id="ARBA00022574"/>
    </source>
</evidence>
<feature type="compositionally biased region" description="Gly residues" evidence="12">
    <location>
        <begin position="429"/>
        <end position="440"/>
    </location>
</feature>